<dbReference type="Proteomes" id="UP000780801">
    <property type="component" value="Unassembled WGS sequence"/>
</dbReference>
<comment type="caution">
    <text evidence="2">The sequence shown here is derived from an EMBL/GenBank/DDBJ whole genome shotgun (WGS) entry which is preliminary data.</text>
</comment>
<feature type="compositionally biased region" description="Basic and acidic residues" evidence="1">
    <location>
        <begin position="580"/>
        <end position="589"/>
    </location>
</feature>
<reference evidence="2" key="1">
    <citation type="journal article" date="2020" name="Fungal Divers.">
        <title>Resolving the Mortierellaceae phylogeny through synthesis of multi-gene phylogenetics and phylogenomics.</title>
        <authorList>
            <person name="Vandepol N."/>
            <person name="Liber J."/>
            <person name="Desiro A."/>
            <person name="Na H."/>
            <person name="Kennedy M."/>
            <person name="Barry K."/>
            <person name="Grigoriev I.V."/>
            <person name="Miller A.N."/>
            <person name="O'Donnell K."/>
            <person name="Stajich J.E."/>
            <person name="Bonito G."/>
        </authorList>
    </citation>
    <scope>NUCLEOTIDE SEQUENCE</scope>
    <source>
        <strain evidence="2">KOD1015</strain>
    </source>
</reference>
<accession>A0A9P6FQC3</accession>
<feature type="compositionally biased region" description="Acidic residues" evidence="1">
    <location>
        <begin position="597"/>
        <end position="606"/>
    </location>
</feature>
<dbReference type="EMBL" id="JAABOA010002755">
    <property type="protein sequence ID" value="KAF9579439.1"/>
    <property type="molecule type" value="Genomic_DNA"/>
</dbReference>
<dbReference type="OrthoDB" id="2442475at2759"/>
<dbReference type="AlphaFoldDB" id="A0A9P6FQC3"/>
<gene>
    <name evidence="2" type="ORF">BGW38_004295</name>
</gene>
<evidence type="ECO:0000313" key="3">
    <source>
        <dbReference type="Proteomes" id="UP000780801"/>
    </source>
</evidence>
<proteinExistence type="predicted"/>
<feature type="compositionally biased region" description="Acidic residues" evidence="1">
    <location>
        <begin position="542"/>
        <end position="552"/>
    </location>
</feature>
<evidence type="ECO:0000313" key="2">
    <source>
        <dbReference type="EMBL" id="KAF9579439.1"/>
    </source>
</evidence>
<evidence type="ECO:0000256" key="1">
    <source>
        <dbReference type="SAM" id="MobiDB-lite"/>
    </source>
</evidence>
<name>A0A9P6FQC3_9FUNG</name>
<sequence length="612" mass="68132">MDSFIAWATDTRTNDKGLRVEHVTFPSFVKTFALSDLSGALNDYSKVLASSELNVKRRGALQAAHKVFLKNRLNAFWTSWMHGLSLKSAQQELATSSAVTAKKTAVLAQEASLHESAVSYRALKQGNAPTNALSTTPRESSAGDIPTDTTVTDSEEQLLDTNKQLNETDTDTNTDGKWGYYHVQGQTVLPPPASSDLSGVLREIYIAVLSELSKPGPVIDKKDVLVLLSSIINTVATSGRIFSISKKIVQGSRLPLLDTNSAEYQDIKLLLDDLLTTLYPAISNSSSTNNRRKPYFQSLKRRVWALLSQLEEESIKYTTLQIVTQILLWIELDIFASPTSEHVFVSSWSTLFNILLHDTPLRAVPGELISKASAKARQEAKSKYGSTCSTPCGRKVDMSIRIRFDGKWQHEVAIFEFKREMATRSVRERQQKKSVRLNAAILYDLEAKGLDIEKSYPIIAEGLGLGLDFYTLRRYNDVLGAGRSTVKGISIPPSVDQLKAFFESETMFILLAFKEHLRQYAYDVIDVLANTAPTPFGYDCAFDNDGEDDEQYEPPPDPPSRSSTPPPRKRPNSFVLFSPSKKDKIRTYDEVVGDWTNGDDEDDDYDNSGAGY</sequence>
<keyword evidence="3" id="KW-1185">Reference proteome</keyword>
<organism evidence="2 3">
    <name type="scientific">Lunasporangiospora selenospora</name>
    <dbReference type="NCBI Taxonomy" id="979761"/>
    <lineage>
        <taxon>Eukaryota</taxon>
        <taxon>Fungi</taxon>
        <taxon>Fungi incertae sedis</taxon>
        <taxon>Mucoromycota</taxon>
        <taxon>Mortierellomycotina</taxon>
        <taxon>Mortierellomycetes</taxon>
        <taxon>Mortierellales</taxon>
        <taxon>Mortierellaceae</taxon>
        <taxon>Lunasporangiospora</taxon>
    </lineage>
</organism>
<feature type="region of interest" description="Disordered" evidence="1">
    <location>
        <begin position="539"/>
        <end position="612"/>
    </location>
</feature>
<feature type="compositionally biased region" description="Polar residues" evidence="1">
    <location>
        <begin position="128"/>
        <end position="139"/>
    </location>
</feature>
<protein>
    <submittedName>
        <fullName evidence="2">Uncharacterized protein</fullName>
    </submittedName>
</protein>
<feature type="region of interest" description="Disordered" evidence="1">
    <location>
        <begin position="128"/>
        <end position="152"/>
    </location>
</feature>